<evidence type="ECO:0000256" key="2">
    <source>
        <dbReference type="ARBA" id="ARBA00022786"/>
    </source>
</evidence>
<dbReference type="PANTHER" id="PTHR47463">
    <property type="entry name" value="F-BOX PROTEIN SKIP16"/>
    <property type="match status" value="1"/>
</dbReference>
<dbReference type="InterPro" id="IPR036767">
    <property type="entry name" value="ApaG_sf"/>
</dbReference>
<dbReference type="Pfam" id="PF04379">
    <property type="entry name" value="DUF525"/>
    <property type="match status" value="1"/>
</dbReference>
<dbReference type="EMBL" id="JAJJMA010117133">
    <property type="protein sequence ID" value="MCL7031890.1"/>
    <property type="molecule type" value="Genomic_DNA"/>
</dbReference>
<dbReference type="InterPro" id="IPR007474">
    <property type="entry name" value="ApaG_domain"/>
</dbReference>
<dbReference type="InterPro" id="IPR037883">
    <property type="entry name" value="Knr4/Smi1-like_sf"/>
</dbReference>
<dbReference type="PROSITE" id="PS51087">
    <property type="entry name" value="APAG"/>
    <property type="match status" value="1"/>
</dbReference>
<comment type="caution">
    <text evidence="4">The sequence shown here is derived from an EMBL/GenBank/DDBJ whole genome shotgun (WGS) entry which is preliminary data.</text>
</comment>
<organism evidence="4 5">
    <name type="scientific">Papaver nudicaule</name>
    <name type="common">Iceland poppy</name>
    <dbReference type="NCBI Taxonomy" id="74823"/>
    <lineage>
        <taxon>Eukaryota</taxon>
        <taxon>Viridiplantae</taxon>
        <taxon>Streptophyta</taxon>
        <taxon>Embryophyta</taxon>
        <taxon>Tracheophyta</taxon>
        <taxon>Spermatophyta</taxon>
        <taxon>Magnoliopsida</taxon>
        <taxon>Ranunculales</taxon>
        <taxon>Papaveraceae</taxon>
        <taxon>Papaveroideae</taxon>
        <taxon>Papaver</taxon>
    </lineage>
</organism>
<keyword evidence="5" id="KW-1185">Reference proteome</keyword>
<proteinExistence type="predicted"/>
<evidence type="ECO:0000313" key="5">
    <source>
        <dbReference type="Proteomes" id="UP001177140"/>
    </source>
</evidence>
<dbReference type="Pfam" id="PF09346">
    <property type="entry name" value="SMI1_KNR4"/>
    <property type="match status" value="1"/>
</dbReference>
<protein>
    <recommendedName>
        <fullName evidence="3">ApaG domain-containing protein</fullName>
    </recommendedName>
</protein>
<dbReference type="Proteomes" id="UP001177140">
    <property type="component" value="Unassembled WGS sequence"/>
</dbReference>
<sequence length="441" mass="48882">MEMASASLEGLGELAIHEIISKLGPKDAAVLGCVNKRFRVSASEEIIWSKLCSHDLDLSSPTDPFGNPAPSFKAAYQIWREEFSMYPWSLVKRVKRCWGSLKNWMAMNFPESGNTLRKGATEDDIKAVEESLRVKLPLPMKVLYRLCDGQDIKSHNSGLGLIGGYSFYDHNVNVCLLPLSEVITATKEFVSHLGFSNRSKLVVVAASSTHIEKLFFMNCINGQLCVGTSNLLADGETVHCVPKQLVRSVHGVGGGEPQDGMLLWLEEHNRRLHSGMIQVHEVEKVKSINLFPEAAPLCSTSVTHGVKIRASAVFVPELSDLQEEYEKYWFSYSIRMSLSQEGGQVNGMPFNSCQLYWRHWIIRADDDVVSDVNGEAVIGKYPLLSPDGQEFVYQSCTPISSPTGSVEGSFTFVPGRLTNPLSSPFRVEAGNFPLKLPECVF</sequence>
<dbReference type="Gene3D" id="2.60.40.1470">
    <property type="entry name" value="ApaG domain"/>
    <property type="match status" value="1"/>
</dbReference>
<dbReference type="SUPFAM" id="SSF160631">
    <property type="entry name" value="SMI1/KNR4-like"/>
    <property type="match status" value="1"/>
</dbReference>
<gene>
    <name evidence="4" type="ORF">MKW94_028846</name>
</gene>
<dbReference type="PANTHER" id="PTHR47463:SF2">
    <property type="entry name" value="F-BOX PROTEIN SKIP16"/>
    <property type="match status" value="1"/>
</dbReference>
<comment type="pathway">
    <text evidence="1">Protein modification; protein ubiquitination.</text>
</comment>
<dbReference type="AlphaFoldDB" id="A0AA41SBV9"/>
<dbReference type="SUPFAM" id="SSF110069">
    <property type="entry name" value="ApaG-like"/>
    <property type="match status" value="1"/>
</dbReference>
<dbReference type="InterPro" id="IPR036047">
    <property type="entry name" value="F-box-like_dom_sf"/>
</dbReference>
<dbReference type="SUPFAM" id="SSF81383">
    <property type="entry name" value="F-box domain"/>
    <property type="match status" value="1"/>
</dbReference>
<dbReference type="SMART" id="SM00860">
    <property type="entry name" value="SMI1_KNR4"/>
    <property type="match status" value="1"/>
</dbReference>
<evidence type="ECO:0000259" key="3">
    <source>
        <dbReference type="PROSITE" id="PS51087"/>
    </source>
</evidence>
<accession>A0AA41SBV9</accession>
<evidence type="ECO:0000256" key="1">
    <source>
        <dbReference type="ARBA" id="ARBA00004906"/>
    </source>
</evidence>
<evidence type="ECO:0000313" key="4">
    <source>
        <dbReference type="EMBL" id="MCL7031890.1"/>
    </source>
</evidence>
<keyword evidence="2" id="KW-0833">Ubl conjugation pathway</keyword>
<reference evidence="4" key="1">
    <citation type="submission" date="2022-03" db="EMBL/GenBank/DDBJ databases">
        <title>A functionally conserved STORR gene fusion in Papaver species that diverged 16.8 million years ago.</title>
        <authorList>
            <person name="Catania T."/>
        </authorList>
    </citation>
    <scope>NUCLEOTIDE SEQUENCE</scope>
    <source>
        <strain evidence="4">S-191538</strain>
    </source>
</reference>
<dbReference type="InterPro" id="IPR018958">
    <property type="entry name" value="Knr4/Smi1-like_dom"/>
</dbReference>
<feature type="domain" description="ApaG" evidence="3">
    <location>
        <begin position="300"/>
        <end position="441"/>
    </location>
</feature>
<name>A0AA41SBV9_PAPNU</name>